<dbReference type="GO" id="GO:0000981">
    <property type="term" value="F:DNA-binding transcription factor activity, RNA polymerase II-specific"/>
    <property type="evidence" value="ECO:0007669"/>
    <property type="project" value="InterPro"/>
</dbReference>
<organism evidence="9 10">
    <name type="scientific">Aspergillus saccharolyticus JOP 1030-1</name>
    <dbReference type="NCBI Taxonomy" id="1450539"/>
    <lineage>
        <taxon>Eukaryota</taxon>
        <taxon>Fungi</taxon>
        <taxon>Dikarya</taxon>
        <taxon>Ascomycota</taxon>
        <taxon>Pezizomycotina</taxon>
        <taxon>Eurotiomycetes</taxon>
        <taxon>Eurotiomycetidae</taxon>
        <taxon>Eurotiales</taxon>
        <taxon>Aspergillaceae</taxon>
        <taxon>Aspergillus</taxon>
        <taxon>Aspergillus subgen. Circumdati</taxon>
    </lineage>
</organism>
<dbReference type="CDD" id="cd12148">
    <property type="entry name" value="fungal_TF_MHR"/>
    <property type="match status" value="1"/>
</dbReference>
<dbReference type="STRING" id="1450539.A0A319ABY6"/>
<feature type="domain" description="Zn(2)-C6 fungal-type" evidence="8">
    <location>
        <begin position="11"/>
        <end position="42"/>
    </location>
</feature>
<dbReference type="CDD" id="cd00067">
    <property type="entry name" value="GAL4"/>
    <property type="match status" value="1"/>
</dbReference>
<dbReference type="SUPFAM" id="SSF57701">
    <property type="entry name" value="Zn2/Cys6 DNA-binding domain"/>
    <property type="match status" value="1"/>
</dbReference>
<evidence type="ECO:0000256" key="3">
    <source>
        <dbReference type="ARBA" id="ARBA00023015"/>
    </source>
</evidence>
<evidence type="ECO:0000256" key="5">
    <source>
        <dbReference type="ARBA" id="ARBA00023163"/>
    </source>
</evidence>
<dbReference type="Gene3D" id="4.10.240.10">
    <property type="entry name" value="Zn(2)-C6 fungal-type DNA-binding domain"/>
    <property type="match status" value="1"/>
</dbReference>
<dbReference type="OrthoDB" id="5226580at2759"/>
<evidence type="ECO:0000256" key="2">
    <source>
        <dbReference type="ARBA" id="ARBA00022833"/>
    </source>
</evidence>
<dbReference type="GO" id="GO:0008270">
    <property type="term" value="F:zinc ion binding"/>
    <property type="evidence" value="ECO:0007669"/>
    <property type="project" value="InterPro"/>
</dbReference>
<evidence type="ECO:0000259" key="8">
    <source>
        <dbReference type="PROSITE" id="PS50048"/>
    </source>
</evidence>
<keyword evidence="4" id="KW-0238">DNA-binding</keyword>
<keyword evidence="10" id="KW-1185">Reference proteome</keyword>
<gene>
    <name evidence="9" type="ORF">BP01DRAFT_72677</name>
</gene>
<feature type="compositionally biased region" description="Polar residues" evidence="7">
    <location>
        <begin position="522"/>
        <end position="531"/>
    </location>
</feature>
<comment type="subcellular location">
    <subcellularLocation>
        <location evidence="1">Nucleus</location>
    </subcellularLocation>
</comment>
<dbReference type="PANTHER" id="PTHR31845">
    <property type="entry name" value="FINGER DOMAIN PROTEIN, PUTATIVE-RELATED"/>
    <property type="match status" value="1"/>
</dbReference>
<keyword evidence="5" id="KW-0804">Transcription</keyword>
<evidence type="ECO:0000256" key="1">
    <source>
        <dbReference type="ARBA" id="ARBA00004123"/>
    </source>
</evidence>
<name>A0A319ABY6_9EURO</name>
<dbReference type="EMBL" id="KZ821219">
    <property type="protein sequence ID" value="PYH49178.1"/>
    <property type="molecule type" value="Genomic_DNA"/>
</dbReference>
<dbReference type="PANTHER" id="PTHR31845:SF10">
    <property type="entry name" value="ZN(II)2CYS6 TRANSCRIPTION FACTOR (EUROFUNG)"/>
    <property type="match status" value="1"/>
</dbReference>
<keyword evidence="2" id="KW-0862">Zinc</keyword>
<dbReference type="AlphaFoldDB" id="A0A319ABY6"/>
<feature type="region of interest" description="Disordered" evidence="7">
    <location>
        <begin position="518"/>
        <end position="542"/>
    </location>
</feature>
<dbReference type="PROSITE" id="PS00463">
    <property type="entry name" value="ZN2_CY6_FUNGAL_1"/>
    <property type="match status" value="1"/>
</dbReference>
<evidence type="ECO:0000256" key="4">
    <source>
        <dbReference type="ARBA" id="ARBA00023125"/>
    </source>
</evidence>
<proteinExistence type="predicted"/>
<dbReference type="InterPro" id="IPR051089">
    <property type="entry name" value="prtT"/>
</dbReference>
<evidence type="ECO:0000313" key="9">
    <source>
        <dbReference type="EMBL" id="PYH49178.1"/>
    </source>
</evidence>
<accession>A0A319ABY6</accession>
<keyword evidence="6" id="KW-0539">Nucleus</keyword>
<dbReference type="RefSeq" id="XP_025435160.1">
    <property type="nucleotide sequence ID" value="XM_025580051.1"/>
</dbReference>
<dbReference type="InterPro" id="IPR036864">
    <property type="entry name" value="Zn2-C6_fun-type_DNA-bd_sf"/>
</dbReference>
<evidence type="ECO:0000256" key="7">
    <source>
        <dbReference type="SAM" id="MobiDB-lite"/>
    </source>
</evidence>
<dbReference type="InterPro" id="IPR001138">
    <property type="entry name" value="Zn2Cys6_DnaBD"/>
</dbReference>
<reference evidence="9 10" key="1">
    <citation type="submission" date="2016-12" db="EMBL/GenBank/DDBJ databases">
        <title>The genomes of Aspergillus section Nigri reveals drivers in fungal speciation.</title>
        <authorList>
            <consortium name="DOE Joint Genome Institute"/>
            <person name="Vesth T.C."/>
            <person name="Nybo J."/>
            <person name="Theobald S."/>
            <person name="Brandl J."/>
            <person name="Frisvad J.C."/>
            <person name="Nielsen K.F."/>
            <person name="Lyhne E.K."/>
            <person name="Kogle M.E."/>
            <person name="Kuo A."/>
            <person name="Riley R."/>
            <person name="Clum A."/>
            <person name="Nolan M."/>
            <person name="Lipzen A."/>
            <person name="Salamov A."/>
            <person name="Henrissat B."/>
            <person name="Wiebenga A."/>
            <person name="De Vries R.P."/>
            <person name="Grigoriev I.V."/>
            <person name="Mortensen U.H."/>
            <person name="Andersen M.R."/>
            <person name="Baker S.E."/>
        </authorList>
    </citation>
    <scope>NUCLEOTIDE SEQUENCE [LARGE SCALE GENOMIC DNA]</scope>
    <source>
        <strain evidence="9 10">JOP 1030-1</strain>
    </source>
</reference>
<dbReference type="PROSITE" id="PS50048">
    <property type="entry name" value="ZN2_CY6_FUNGAL_2"/>
    <property type="match status" value="1"/>
</dbReference>
<feature type="compositionally biased region" description="Low complexity" evidence="7">
    <location>
        <begin position="532"/>
        <end position="542"/>
    </location>
</feature>
<protein>
    <recommendedName>
        <fullName evidence="8">Zn(2)-C6 fungal-type domain-containing protein</fullName>
    </recommendedName>
</protein>
<sequence length="575" mass="65719">MRGQEITPLKACRPCSKAKVRCDPGPNQACQRCHRLRKECIKQAPGAHSSDRSRTSADVRRLERKLDNMETLLMVSQRPTNGSISNSGYLSPEGQVPRTCFPSESVTLSESEQEDTISYFHQRMAIRFPFVTCPPSMSAGDLLLQRPFLHMVISMVGCQDQEAQLFIAGKVKDYLVEHLVVNGESSLDLFQGFLLYLAWTHIYVPTTEQLCNYLHLLVAQSRNLSLARDVSSGPPMTVSSYMKCKQFERSSGPLRSLDERKAYLGCFYLVTMLSMCLGESEPMQWTSYMEESYQVLEAAAQGESDWYLLRLVDVARMVDKIYRTVHMDVSSGFSCASRGIAIRWLQKELEQLKLKLTFSDPIQSSFLLLHYHNLEIFVNRTALRRDSDFKSSTYPPTQLTTLHECLQSVKAFFDTFFAIPSAAFFRMPYLFWCQLGHGFLILSQISVYDDEDDEDRKGLWDREYARQVIDFQTTVDRLTQKVEDAVTAAREEGILIPSVFGKVASRIDMWREVHARQEETLQNRQRGRSNISTTTTSTPPEDGMLVDLLEMEELMPGMGLEDLLKIGPMWEFLPF</sequence>
<dbReference type="GO" id="GO:0005634">
    <property type="term" value="C:nucleus"/>
    <property type="evidence" value="ECO:0007669"/>
    <property type="project" value="UniProtKB-SubCell"/>
</dbReference>
<dbReference type="GO" id="GO:0000976">
    <property type="term" value="F:transcription cis-regulatory region binding"/>
    <property type="evidence" value="ECO:0007669"/>
    <property type="project" value="TreeGrafter"/>
</dbReference>
<keyword evidence="3" id="KW-0805">Transcription regulation</keyword>
<evidence type="ECO:0000313" key="10">
    <source>
        <dbReference type="Proteomes" id="UP000248349"/>
    </source>
</evidence>
<dbReference type="GeneID" id="37081280"/>
<evidence type="ECO:0000256" key="6">
    <source>
        <dbReference type="ARBA" id="ARBA00023242"/>
    </source>
</evidence>
<dbReference type="Proteomes" id="UP000248349">
    <property type="component" value="Unassembled WGS sequence"/>
</dbReference>
<dbReference type="GO" id="GO:0009893">
    <property type="term" value="P:positive regulation of metabolic process"/>
    <property type="evidence" value="ECO:0007669"/>
    <property type="project" value="UniProtKB-ARBA"/>
</dbReference>